<proteinExistence type="predicted"/>
<reference evidence="3" key="1">
    <citation type="submission" date="2021-06" db="EMBL/GenBank/DDBJ databases">
        <title>Elioraea tepida, sp. nov., a moderately thermophilic aerobic anoxygenic phototrophic bacterium isolated from an alkaline siliceous hot spring mat community in Yellowstone National Park, WY, USA.</title>
        <authorList>
            <person name="Saini M.K."/>
            <person name="Yoshida S."/>
            <person name="Sebastian A."/>
            <person name="Hirose S."/>
            <person name="Hara E."/>
            <person name="Tamaki H."/>
            <person name="Soulier N.T."/>
            <person name="Albert I."/>
            <person name="Hanada S."/>
            <person name="Bryant D.A."/>
            <person name="Tank M."/>
        </authorList>
    </citation>
    <scope>NUCLEOTIDE SEQUENCE</scope>
    <source>
        <strain evidence="3">MS-P2</strain>
    </source>
</reference>
<sequence>MPGTLGIIAGGGPMPARLAAAVAATGRPVFVLGLEGHVDRAAVASFPHRVVRLGAAGEALAALRGAGVDEIVLIGPVKRPSLLTLMPDSEGAKILARIGRAAFAGDDGLLAAVIRVLEEEGFRVRGVQEVMAGLTAPEGVLGRVSPTPEAEADIRRGVAVARALGAVDVGQAVVVQQGIVLAVEAAEGTDALLARSASLRRAGPPGVLVKLAKPGQEARADLPTIGVRTVEGAARAGLAGIAIEAGLTLLPEREATIAAADELALFLVARRFG</sequence>
<dbReference type="InterPro" id="IPR041255">
    <property type="entry name" value="LpxI_N"/>
</dbReference>
<dbReference type="InterPro" id="IPR053174">
    <property type="entry name" value="LpxI"/>
</dbReference>
<evidence type="ECO:0000259" key="1">
    <source>
        <dbReference type="Pfam" id="PF06230"/>
    </source>
</evidence>
<keyword evidence="3" id="KW-0378">Hydrolase</keyword>
<dbReference type="RefSeq" id="WP_218285716.1">
    <property type="nucleotide sequence ID" value="NZ_CP076448.1"/>
</dbReference>
<evidence type="ECO:0000313" key="4">
    <source>
        <dbReference type="Proteomes" id="UP000694001"/>
    </source>
</evidence>
<gene>
    <name evidence="3" type="primary">lpxI</name>
    <name evidence="3" type="ORF">KO353_15790</name>
</gene>
<dbReference type="Proteomes" id="UP000694001">
    <property type="component" value="Chromosome"/>
</dbReference>
<dbReference type="EMBL" id="CP076448">
    <property type="protein sequence ID" value="QXM24659.1"/>
    <property type="molecule type" value="Genomic_DNA"/>
</dbReference>
<dbReference type="PANTHER" id="PTHR39962:SF1">
    <property type="entry name" value="LPXI FAMILY PROTEIN"/>
    <property type="match status" value="1"/>
</dbReference>
<dbReference type="KEGG" id="elio:KO353_15790"/>
<dbReference type="Pfam" id="PF17930">
    <property type="entry name" value="LpxI_N"/>
    <property type="match status" value="1"/>
</dbReference>
<keyword evidence="4" id="KW-1185">Reference proteome</keyword>
<organism evidence="3 4">
    <name type="scientific">Elioraea tepida</name>
    <dbReference type="NCBI Taxonomy" id="2843330"/>
    <lineage>
        <taxon>Bacteria</taxon>
        <taxon>Pseudomonadati</taxon>
        <taxon>Pseudomonadota</taxon>
        <taxon>Alphaproteobacteria</taxon>
        <taxon>Acetobacterales</taxon>
        <taxon>Elioraeaceae</taxon>
        <taxon>Elioraea</taxon>
    </lineage>
</organism>
<dbReference type="PANTHER" id="PTHR39962">
    <property type="entry name" value="BLL4848 PROTEIN"/>
    <property type="match status" value="1"/>
</dbReference>
<dbReference type="EC" id="3.6.1.54" evidence="3"/>
<name>A0A975U1M9_9PROT</name>
<feature type="domain" description="LpxI N-terminal" evidence="2">
    <location>
        <begin position="5"/>
        <end position="133"/>
    </location>
</feature>
<dbReference type="AlphaFoldDB" id="A0A975U1M9"/>
<feature type="domain" description="LpxI C-terminal" evidence="1">
    <location>
        <begin position="137"/>
        <end position="268"/>
    </location>
</feature>
<dbReference type="Pfam" id="PF06230">
    <property type="entry name" value="LpxI_C"/>
    <property type="match status" value="1"/>
</dbReference>
<evidence type="ECO:0000259" key="2">
    <source>
        <dbReference type="Pfam" id="PF17930"/>
    </source>
</evidence>
<dbReference type="InterPro" id="IPR010415">
    <property type="entry name" value="LpxI_C"/>
</dbReference>
<protein>
    <submittedName>
        <fullName evidence="3">UDP-2,3-diacylglucosamine diphosphatase LpxI</fullName>
        <ecNumber evidence="3">3.6.1.54</ecNumber>
    </submittedName>
</protein>
<evidence type="ECO:0000313" key="3">
    <source>
        <dbReference type="EMBL" id="QXM24659.1"/>
    </source>
</evidence>
<dbReference type="GO" id="GO:0016787">
    <property type="term" value="F:hydrolase activity"/>
    <property type="evidence" value="ECO:0007669"/>
    <property type="project" value="UniProtKB-KW"/>
</dbReference>
<accession>A0A975U1M9</accession>